<dbReference type="Proteomes" id="UP000593765">
    <property type="component" value="Chromosome"/>
</dbReference>
<dbReference type="PANTHER" id="PTHR10668:SF105">
    <property type="entry name" value="DEHYDROGENASE-RELATED"/>
    <property type="match status" value="1"/>
</dbReference>
<dbReference type="PANTHER" id="PTHR10668">
    <property type="entry name" value="PHYTOENE DEHYDROGENASE"/>
    <property type="match status" value="1"/>
</dbReference>
<dbReference type="SUPFAM" id="SSF51905">
    <property type="entry name" value="FAD/NAD(P)-binding domain"/>
    <property type="match status" value="1"/>
</dbReference>
<name>A0A7M2WZU4_9BACT</name>
<accession>A0A7M2WZU4</accession>
<evidence type="ECO:0000313" key="1">
    <source>
        <dbReference type="EMBL" id="QOV90722.1"/>
    </source>
</evidence>
<dbReference type="KEGG" id="hbs:IPV69_05015"/>
<reference evidence="1 2" key="1">
    <citation type="submission" date="2020-10" db="EMBL/GenBank/DDBJ databases">
        <title>Wide distribution of Phycisphaera-like planctomycetes from WD2101 soil group in peatlands and genome analysis of the first cultivated representative.</title>
        <authorList>
            <person name="Dedysh S.N."/>
            <person name="Beletsky A.V."/>
            <person name="Ivanova A."/>
            <person name="Kulichevskaya I.S."/>
            <person name="Suzina N.E."/>
            <person name="Philippov D.A."/>
            <person name="Rakitin A.L."/>
            <person name="Mardanov A.V."/>
            <person name="Ravin N.V."/>
        </authorList>
    </citation>
    <scope>NUCLEOTIDE SEQUENCE [LARGE SCALE GENOMIC DNA]</scope>
    <source>
        <strain evidence="1 2">M1803</strain>
    </source>
</reference>
<dbReference type="PRINTS" id="PR00419">
    <property type="entry name" value="ADXRDTASE"/>
</dbReference>
<keyword evidence="2" id="KW-1185">Reference proteome</keyword>
<dbReference type="RefSeq" id="WP_206293823.1">
    <property type="nucleotide sequence ID" value="NZ_CP063458.1"/>
</dbReference>
<dbReference type="InterPro" id="IPR036188">
    <property type="entry name" value="FAD/NAD-bd_sf"/>
</dbReference>
<sequence length="477" mass="50786">MTSTTAKSYDAIVIGSGPNGLGAAIELARNGKSVIVYEAADTVGGGMRSAELTLPGFVHDHCSTVQALCLASPLFSSLPLSDYGMELVHPEIPVAHPLDDGSAVLLHRSVEQTAEQLGRDGGHYRNIFELMTRHWSKLSPQLLSSPLAFPKHPLLMAGFGMKAMKSARAFVEQNFLTTAAKALFAGCAAHSVLPMEWMGSAAYGLVLMTAAHAGGWPVAKGGSQKLADALAAHLRTLGGTIELGRHIRSLDELPAAKVILCDVAPRNLATIAGSRLPPAYVKKLMHYAHGPGAFKIDYALSQPVPWKCADVGRAGTIHLGGTFDDIADAEQFPWDGRCAPRPYVLAVQASRFDPTRAPEGKQTFWAYAHVPHGSTADVTERIEAQLERFAPGFRDCVLARKVTTAADFAAWNPNLIGGDIAGGASTFWQTFARPVLSRNPYRTPAKGLYLCSASTPPGGGVHGMCGYHAARAALREF</sequence>
<dbReference type="EMBL" id="CP063458">
    <property type="protein sequence ID" value="QOV90722.1"/>
    <property type="molecule type" value="Genomic_DNA"/>
</dbReference>
<organism evidence="1 2">
    <name type="scientific">Humisphaera borealis</name>
    <dbReference type="NCBI Taxonomy" id="2807512"/>
    <lineage>
        <taxon>Bacteria</taxon>
        <taxon>Pseudomonadati</taxon>
        <taxon>Planctomycetota</taxon>
        <taxon>Phycisphaerae</taxon>
        <taxon>Tepidisphaerales</taxon>
        <taxon>Tepidisphaeraceae</taxon>
        <taxon>Humisphaera</taxon>
    </lineage>
</organism>
<protein>
    <submittedName>
        <fullName evidence="1">NAD(P)/FAD-dependent oxidoreductase</fullName>
    </submittedName>
</protein>
<dbReference type="AlphaFoldDB" id="A0A7M2WZU4"/>
<evidence type="ECO:0000313" key="2">
    <source>
        <dbReference type="Proteomes" id="UP000593765"/>
    </source>
</evidence>
<proteinExistence type="predicted"/>
<dbReference type="Pfam" id="PF13450">
    <property type="entry name" value="NAD_binding_8"/>
    <property type="match status" value="1"/>
</dbReference>
<dbReference type="Gene3D" id="3.90.660.50">
    <property type="match status" value="1"/>
</dbReference>
<gene>
    <name evidence="1" type="ORF">IPV69_05015</name>
</gene>
<dbReference type="Gene3D" id="3.50.50.60">
    <property type="entry name" value="FAD/NAD(P)-binding domain"/>
    <property type="match status" value="1"/>
</dbReference>